<feature type="transmembrane region" description="Helical" evidence="6">
    <location>
        <begin position="127"/>
        <end position="145"/>
    </location>
</feature>
<evidence type="ECO:0000256" key="3">
    <source>
        <dbReference type="ARBA" id="ARBA00022692"/>
    </source>
</evidence>
<dbReference type="AlphaFoldDB" id="A0A0S7C1Y1"/>
<feature type="transmembrane region" description="Helical" evidence="6">
    <location>
        <begin position="370"/>
        <end position="391"/>
    </location>
</feature>
<feature type="transmembrane region" description="Helical" evidence="6">
    <location>
        <begin position="340"/>
        <end position="363"/>
    </location>
</feature>
<feature type="transmembrane region" description="Helical" evidence="6">
    <location>
        <begin position="221"/>
        <end position="241"/>
    </location>
</feature>
<feature type="transmembrane region" description="Helical" evidence="6">
    <location>
        <begin position="152"/>
        <end position="174"/>
    </location>
</feature>
<feature type="transmembrane region" description="Helical" evidence="6">
    <location>
        <begin position="16"/>
        <end position="41"/>
    </location>
</feature>
<dbReference type="InterPro" id="IPR050833">
    <property type="entry name" value="Poly_Biosynth_Transport"/>
</dbReference>
<dbReference type="OrthoDB" id="1223436at2"/>
<keyword evidence="2" id="KW-1003">Cell membrane</keyword>
<gene>
    <name evidence="7" type="ORF">TBC1_12819</name>
</gene>
<keyword evidence="8" id="KW-1185">Reference proteome</keyword>
<feature type="transmembrane region" description="Helical" evidence="6">
    <location>
        <begin position="53"/>
        <end position="74"/>
    </location>
</feature>
<feature type="transmembrane region" description="Helical" evidence="6">
    <location>
        <begin position="86"/>
        <end position="107"/>
    </location>
</feature>
<dbReference type="GO" id="GO:0005886">
    <property type="term" value="C:plasma membrane"/>
    <property type="evidence" value="ECO:0007669"/>
    <property type="project" value="UniProtKB-SubCell"/>
</dbReference>
<evidence type="ECO:0000256" key="5">
    <source>
        <dbReference type="ARBA" id="ARBA00023136"/>
    </source>
</evidence>
<evidence type="ECO:0000256" key="4">
    <source>
        <dbReference type="ARBA" id="ARBA00022989"/>
    </source>
</evidence>
<organism evidence="7">
    <name type="scientific">Lentimicrobium saccharophilum</name>
    <dbReference type="NCBI Taxonomy" id="1678841"/>
    <lineage>
        <taxon>Bacteria</taxon>
        <taxon>Pseudomonadati</taxon>
        <taxon>Bacteroidota</taxon>
        <taxon>Bacteroidia</taxon>
        <taxon>Bacteroidales</taxon>
        <taxon>Lentimicrobiaceae</taxon>
        <taxon>Lentimicrobium</taxon>
    </lineage>
</organism>
<evidence type="ECO:0000256" key="6">
    <source>
        <dbReference type="SAM" id="Phobius"/>
    </source>
</evidence>
<comment type="subcellular location">
    <subcellularLocation>
        <location evidence="1">Cell membrane</location>
        <topology evidence="1">Multi-pass membrane protein</topology>
    </subcellularLocation>
</comment>
<dbReference type="STRING" id="1678841.TBC1_12819"/>
<protein>
    <submittedName>
        <fullName evidence="7">Membrane protein</fullName>
    </submittedName>
</protein>
<keyword evidence="4 6" id="KW-1133">Transmembrane helix</keyword>
<feature type="transmembrane region" description="Helical" evidence="6">
    <location>
        <begin position="261"/>
        <end position="283"/>
    </location>
</feature>
<keyword evidence="3 6" id="KW-0812">Transmembrane</keyword>
<feature type="transmembrane region" description="Helical" evidence="6">
    <location>
        <begin position="463"/>
        <end position="484"/>
    </location>
</feature>
<name>A0A0S7C1Y1_9BACT</name>
<feature type="transmembrane region" description="Helical" evidence="6">
    <location>
        <begin position="180"/>
        <end position="201"/>
    </location>
</feature>
<feature type="transmembrane region" description="Helical" evidence="6">
    <location>
        <begin position="435"/>
        <end position="457"/>
    </location>
</feature>
<reference evidence="7" key="1">
    <citation type="journal article" date="2015" name="Genome Announc.">
        <title>Draft Genome Sequence of Bacteroidales Strain TBC1, a Novel Isolate from a Methanogenic Wastewater Treatment System.</title>
        <authorList>
            <person name="Tourlousse D.M."/>
            <person name="Matsuura N."/>
            <person name="Sun L."/>
            <person name="Toyonaga M."/>
            <person name="Kuroda K."/>
            <person name="Ohashi A."/>
            <person name="Cruz R."/>
            <person name="Yamaguchi T."/>
            <person name="Sekiguchi Y."/>
        </authorList>
    </citation>
    <scope>NUCLEOTIDE SEQUENCE [LARGE SCALE GENOMIC DNA]</scope>
    <source>
        <strain evidence="7">TBC1</strain>
    </source>
</reference>
<sequence length="502" mass="56143">MDLRYLLRAEGKTIQAMWVAMGSLSSFALAIVSAAILSRYFNKTDYGTYRQILYVYNTLLIIFSAGLPSVFAYFLPRYTAEQGKDIVIKVTKVLLIAGGVFSLFLFLTADIIASLLKNPELSRGLRIFSPIPLLLLPTLGIDGIFSTYKKTIYIAIYNTVSRSLMLLFIVLPVILFKGTYIHAIYGWLVVSVLMLIIALYYKNIPFRGLMRQGSSLTLKEVFGYSLPLVGASLWGMAIRSADQFYISRYFGIEVFAEFSNGFIELPFVGMVTGATSVVLMPLFSKLIHENTNGNGTAELLELWRNALTKSAIIIYPIVIFFLFNSRLTVVTLYSDTYANSAVYFSIAMMLNFFNIIVFAPLLFALGETRFYARMHMCFAIIAWAGGYMVVIGFDSPVILAVFSTAMAVVKIAVSLRHVGVKLNIRVFELIPGKEILLLLLHSILVMISVKLLIGLMPFPVENILFLILSFIFFGVLLLPTARLFNLNYISVIKPIFQGTIAK</sequence>
<keyword evidence="5 6" id="KW-0472">Membrane</keyword>
<accession>A0A0S7C1Y1</accession>
<dbReference type="PANTHER" id="PTHR30250:SF11">
    <property type="entry name" value="O-ANTIGEN TRANSPORTER-RELATED"/>
    <property type="match status" value="1"/>
</dbReference>
<dbReference type="EMBL" id="DF968183">
    <property type="protein sequence ID" value="GAP45003.1"/>
    <property type="molecule type" value="Genomic_DNA"/>
</dbReference>
<evidence type="ECO:0000313" key="8">
    <source>
        <dbReference type="Proteomes" id="UP000053091"/>
    </source>
</evidence>
<dbReference type="PANTHER" id="PTHR30250">
    <property type="entry name" value="PST FAMILY PREDICTED COLANIC ACID TRANSPORTER"/>
    <property type="match status" value="1"/>
</dbReference>
<feature type="transmembrane region" description="Helical" evidence="6">
    <location>
        <begin position="312"/>
        <end position="334"/>
    </location>
</feature>
<evidence type="ECO:0000256" key="2">
    <source>
        <dbReference type="ARBA" id="ARBA00022475"/>
    </source>
</evidence>
<dbReference type="Pfam" id="PF13440">
    <property type="entry name" value="Polysacc_synt_3"/>
    <property type="match status" value="1"/>
</dbReference>
<feature type="transmembrane region" description="Helical" evidence="6">
    <location>
        <begin position="397"/>
        <end position="415"/>
    </location>
</feature>
<dbReference type="Proteomes" id="UP000053091">
    <property type="component" value="Unassembled WGS sequence"/>
</dbReference>
<evidence type="ECO:0000313" key="7">
    <source>
        <dbReference type="EMBL" id="GAP45003.1"/>
    </source>
</evidence>
<proteinExistence type="predicted"/>
<evidence type="ECO:0000256" key="1">
    <source>
        <dbReference type="ARBA" id="ARBA00004651"/>
    </source>
</evidence>